<dbReference type="AlphaFoldDB" id="A0AA35QRN2"/>
<accession>A0AA35QRN2</accession>
<feature type="transmembrane region" description="Helical" evidence="1">
    <location>
        <begin position="12"/>
        <end position="40"/>
    </location>
</feature>
<feature type="non-terminal residue" evidence="2">
    <location>
        <position position="1"/>
    </location>
</feature>
<keyword evidence="1" id="KW-0812">Transmembrane</keyword>
<evidence type="ECO:0000313" key="2">
    <source>
        <dbReference type="EMBL" id="CAI7989311.1"/>
    </source>
</evidence>
<proteinExistence type="predicted"/>
<sequence length="124" mass="13349">TVPDSTCDKAEAIIIGGVVGSLLFVLATAATTIVLVSLVLKHRRTVSPVLRRRVDHSMYRNTVDGASPKPPREPTYVEPEVIGTVGNEAYDVVGQTRRKVTAYDMVHINKDSSPPSSTPVTGHL</sequence>
<organism evidence="2 3">
    <name type="scientific">Geodia barretti</name>
    <name type="common">Barrett's horny sponge</name>
    <dbReference type="NCBI Taxonomy" id="519541"/>
    <lineage>
        <taxon>Eukaryota</taxon>
        <taxon>Metazoa</taxon>
        <taxon>Porifera</taxon>
        <taxon>Demospongiae</taxon>
        <taxon>Heteroscleromorpha</taxon>
        <taxon>Tetractinellida</taxon>
        <taxon>Astrophorina</taxon>
        <taxon>Geodiidae</taxon>
        <taxon>Geodia</taxon>
    </lineage>
</organism>
<gene>
    <name evidence="2" type="ORF">GBAR_LOCUS179</name>
</gene>
<comment type="caution">
    <text evidence="2">The sequence shown here is derived from an EMBL/GenBank/DDBJ whole genome shotgun (WGS) entry which is preliminary data.</text>
</comment>
<dbReference type="EMBL" id="CASHTH010000030">
    <property type="protein sequence ID" value="CAI7989311.1"/>
    <property type="molecule type" value="Genomic_DNA"/>
</dbReference>
<keyword evidence="3" id="KW-1185">Reference proteome</keyword>
<evidence type="ECO:0000313" key="3">
    <source>
        <dbReference type="Proteomes" id="UP001174909"/>
    </source>
</evidence>
<keyword evidence="1" id="KW-0472">Membrane</keyword>
<name>A0AA35QRN2_GEOBA</name>
<keyword evidence="1" id="KW-1133">Transmembrane helix</keyword>
<protein>
    <submittedName>
        <fullName evidence="2">Uncharacterized protein</fullName>
    </submittedName>
</protein>
<dbReference type="Proteomes" id="UP001174909">
    <property type="component" value="Unassembled WGS sequence"/>
</dbReference>
<reference evidence="2" key="1">
    <citation type="submission" date="2023-03" db="EMBL/GenBank/DDBJ databases">
        <authorList>
            <person name="Steffen K."/>
            <person name="Cardenas P."/>
        </authorList>
    </citation>
    <scope>NUCLEOTIDE SEQUENCE</scope>
</reference>
<evidence type="ECO:0000256" key="1">
    <source>
        <dbReference type="SAM" id="Phobius"/>
    </source>
</evidence>